<accession>A0ABP8LEM2</accession>
<dbReference type="InterPro" id="IPR026353">
    <property type="entry name" value="Hypoxan-DNA_Glyclase"/>
</dbReference>
<evidence type="ECO:0000313" key="2">
    <source>
        <dbReference type="EMBL" id="GAA4427749.1"/>
    </source>
</evidence>
<dbReference type="RefSeq" id="WP_345065789.1">
    <property type="nucleotide sequence ID" value="NZ_BAABEX010000029.1"/>
</dbReference>
<gene>
    <name evidence="2" type="ORF">GCM10023090_25500</name>
</gene>
<dbReference type="Proteomes" id="UP001501788">
    <property type="component" value="Unassembled WGS sequence"/>
</dbReference>
<dbReference type="NCBIfam" id="TIGR04274">
    <property type="entry name" value="hypoxanDNAglyco"/>
    <property type="match status" value="1"/>
</dbReference>
<sequence length="192" mass="20849">MTARRPPEAAPTAGPRLVGLAPVVAQHTRVLVLGSFPGAASLRQQQYYAHPQNHFWRILQSLWPQHPLPGADQYPARCAWLLDRGLGLWDVYAACEREGSLDSAIRAAEVNDFAMLRQVCSELCAVAHNGAESFRHAPRVLQSLGAGGAQPAVASVRLPSTSPANASWSFERKRQAWAECMAQHGLLPTPNA</sequence>
<protein>
    <submittedName>
        <fullName evidence="2">DNA-deoxyinosine glycosylase</fullName>
    </submittedName>
</protein>
<dbReference type="Pfam" id="PF03167">
    <property type="entry name" value="UDG"/>
    <property type="match status" value="1"/>
</dbReference>
<feature type="domain" description="Uracil-DNA glycosylase-like" evidence="1">
    <location>
        <begin position="21"/>
        <end position="181"/>
    </location>
</feature>
<evidence type="ECO:0000259" key="1">
    <source>
        <dbReference type="SMART" id="SM00986"/>
    </source>
</evidence>
<dbReference type="Gene3D" id="3.40.470.10">
    <property type="entry name" value="Uracil-DNA glycosylase-like domain"/>
    <property type="match status" value="1"/>
</dbReference>
<organism evidence="2 3">
    <name type="scientific">Acidovorax lacteus</name>
    <dbReference type="NCBI Taxonomy" id="1924988"/>
    <lineage>
        <taxon>Bacteria</taxon>
        <taxon>Pseudomonadati</taxon>
        <taxon>Pseudomonadota</taxon>
        <taxon>Betaproteobacteria</taxon>
        <taxon>Burkholderiales</taxon>
        <taxon>Comamonadaceae</taxon>
        <taxon>Acidovorax</taxon>
    </lineage>
</organism>
<name>A0ABP8LEM2_9BURK</name>
<proteinExistence type="predicted"/>
<evidence type="ECO:0000313" key="3">
    <source>
        <dbReference type="Proteomes" id="UP001501788"/>
    </source>
</evidence>
<dbReference type="SMART" id="SM00986">
    <property type="entry name" value="UDG"/>
    <property type="match status" value="1"/>
</dbReference>
<reference evidence="3" key="1">
    <citation type="journal article" date="2019" name="Int. J. Syst. Evol. Microbiol.">
        <title>The Global Catalogue of Microorganisms (GCM) 10K type strain sequencing project: providing services to taxonomists for standard genome sequencing and annotation.</title>
        <authorList>
            <consortium name="The Broad Institute Genomics Platform"/>
            <consortium name="The Broad Institute Genome Sequencing Center for Infectious Disease"/>
            <person name="Wu L."/>
            <person name="Ma J."/>
        </authorList>
    </citation>
    <scope>NUCLEOTIDE SEQUENCE [LARGE SCALE GENOMIC DNA]</scope>
    <source>
        <strain evidence="3">JCM 31890</strain>
    </source>
</reference>
<dbReference type="SMART" id="SM00987">
    <property type="entry name" value="UreE_C"/>
    <property type="match status" value="1"/>
</dbReference>
<dbReference type="EMBL" id="BAABEX010000029">
    <property type="protein sequence ID" value="GAA4427749.1"/>
    <property type="molecule type" value="Genomic_DNA"/>
</dbReference>
<keyword evidence="3" id="KW-1185">Reference proteome</keyword>
<comment type="caution">
    <text evidence="2">The sequence shown here is derived from an EMBL/GenBank/DDBJ whole genome shotgun (WGS) entry which is preliminary data.</text>
</comment>
<dbReference type="InterPro" id="IPR005122">
    <property type="entry name" value="Uracil-DNA_glycosylase-like"/>
</dbReference>
<dbReference type="InterPro" id="IPR036895">
    <property type="entry name" value="Uracil-DNA_glycosylase-like_sf"/>
</dbReference>
<dbReference type="SUPFAM" id="SSF52141">
    <property type="entry name" value="Uracil-DNA glycosylase-like"/>
    <property type="match status" value="1"/>
</dbReference>
<dbReference type="CDD" id="cd10032">
    <property type="entry name" value="UDG-F6_HDG"/>
    <property type="match status" value="1"/>
</dbReference>